<evidence type="ECO:0000313" key="3">
    <source>
        <dbReference type="Proteomes" id="UP000034213"/>
    </source>
</evidence>
<dbReference type="Gene3D" id="3.30.420.40">
    <property type="match status" value="2"/>
</dbReference>
<dbReference type="EMBL" id="LCEW01000051">
    <property type="protein sequence ID" value="KKS78774.1"/>
    <property type="molecule type" value="Genomic_DNA"/>
</dbReference>
<proteinExistence type="inferred from homology"/>
<comment type="similarity">
    <text evidence="1">Belongs to the ROK (NagC/XylR) family.</text>
</comment>
<dbReference type="InterPro" id="IPR049874">
    <property type="entry name" value="ROK_cs"/>
</dbReference>
<reference evidence="2 3" key="1">
    <citation type="journal article" date="2015" name="Nature">
        <title>rRNA introns, odd ribosomes, and small enigmatic genomes across a large radiation of phyla.</title>
        <authorList>
            <person name="Brown C.T."/>
            <person name="Hug L.A."/>
            <person name="Thomas B.C."/>
            <person name="Sharon I."/>
            <person name="Castelle C.J."/>
            <person name="Singh A."/>
            <person name="Wilkins M.J."/>
            <person name="Williams K.H."/>
            <person name="Banfield J.F."/>
        </authorList>
    </citation>
    <scope>NUCLEOTIDE SEQUENCE [LARGE SCALE GENOMIC DNA]</scope>
</reference>
<dbReference type="PANTHER" id="PTHR18964:SF149">
    <property type="entry name" value="BIFUNCTIONAL UDP-N-ACETYLGLUCOSAMINE 2-EPIMERASE_N-ACETYLMANNOSAMINE KINASE"/>
    <property type="match status" value="1"/>
</dbReference>
<protein>
    <submittedName>
        <fullName evidence="2">Glucokinase</fullName>
    </submittedName>
</protein>
<gene>
    <name evidence="2" type="ORF">UV54_C0051G0002</name>
</gene>
<evidence type="ECO:0000313" key="2">
    <source>
        <dbReference type="EMBL" id="KKS78774.1"/>
    </source>
</evidence>
<dbReference type="Pfam" id="PF00480">
    <property type="entry name" value="ROK"/>
    <property type="match status" value="1"/>
</dbReference>
<accession>A0A0G1BZZ3</accession>
<dbReference type="InterPro" id="IPR000600">
    <property type="entry name" value="ROK"/>
</dbReference>
<dbReference type="PANTHER" id="PTHR18964">
    <property type="entry name" value="ROK (REPRESSOR, ORF, KINASE) FAMILY"/>
    <property type="match status" value="1"/>
</dbReference>
<dbReference type="PROSITE" id="PS01125">
    <property type="entry name" value="ROK"/>
    <property type="match status" value="1"/>
</dbReference>
<dbReference type="GO" id="GO:0016301">
    <property type="term" value="F:kinase activity"/>
    <property type="evidence" value="ECO:0007669"/>
    <property type="project" value="UniProtKB-KW"/>
</dbReference>
<sequence length="340" mass="37350">MAWKELFIKKHHMKKEYFLVLDIGGTQIRSAVINTKGYLLKKIKTFTRSDAGAQSIIKDLFQISEQVLQLSGIHQKLLKGIGISFGGPVDFAKQKILCSQHVLGWNNLYLPRLFEKKYQIPAIIDNDANLAALGEKTFGAGKKVNSLCYITISTGIGGGIIIDGKIWHGAHGLAGEIGHFILDLNGPKCSCGKNGCLEAFSSGTALAKNTQYFLKKHPRQKTVIKTLVSNNLNQINAITIYQAARQKDPFAQAIVNQSIKNLAISLTNLINLFDPEMIIIGGGITNEGEMFFNPLRKYVSELAMFKDLFPLPIIPAKLGDNAGLQGAFSLILQTLLRPIV</sequence>
<dbReference type="STRING" id="1618369.UV54_C0051G0002"/>
<dbReference type="AlphaFoldDB" id="A0A0G1BZZ3"/>
<comment type="caution">
    <text evidence="2">The sequence shown here is derived from an EMBL/GenBank/DDBJ whole genome shotgun (WGS) entry which is preliminary data.</text>
</comment>
<dbReference type="Proteomes" id="UP000034213">
    <property type="component" value="Unassembled WGS sequence"/>
</dbReference>
<keyword evidence="2" id="KW-0808">Transferase</keyword>
<name>A0A0G1BZZ3_9BACT</name>
<dbReference type="SUPFAM" id="SSF53067">
    <property type="entry name" value="Actin-like ATPase domain"/>
    <property type="match status" value="1"/>
</dbReference>
<keyword evidence="2" id="KW-0418">Kinase</keyword>
<evidence type="ECO:0000256" key="1">
    <source>
        <dbReference type="ARBA" id="ARBA00006479"/>
    </source>
</evidence>
<dbReference type="InterPro" id="IPR043129">
    <property type="entry name" value="ATPase_NBD"/>
</dbReference>
<organism evidence="2 3">
    <name type="scientific">Candidatus Beckwithbacteria bacterium GW2011_GWA2_43_10</name>
    <dbReference type="NCBI Taxonomy" id="1618369"/>
    <lineage>
        <taxon>Bacteria</taxon>
        <taxon>Candidatus Beckwithiibacteriota</taxon>
    </lineage>
</organism>